<proteinExistence type="predicted"/>
<reference evidence="2" key="1">
    <citation type="submission" date="2016-10" db="EMBL/GenBank/DDBJ databases">
        <authorList>
            <person name="Varghese N."/>
            <person name="Submissions S."/>
        </authorList>
    </citation>
    <scope>NUCLEOTIDE SEQUENCE [LARGE SCALE GENOMIC DNA]</scope>
    <source>
        <strain evidence="2">IMMIB L-1606</strain>
    </source>
</reference>
<protein>
    <submittedName>
        <fullName evidence="1">Transcriptional regulator, AbiEi antitoxin, Type IV TA system</fullName>
    </submittedName>
</protein>
<accession>A0A1H1VH02</accession>
<dbReference type="RefSeq" id="WP_091718090.1">
    <property type="nucleotide sequence ID" value="NZ_LT629779.1"/>
</dbReference>
<dbReference type="OrthoDB" id="5517693at2"/>
<dbReference type="InterPro" id="IPR011335">
    <property type="entry name" value="Restrct_endonuc-II-like"/>
</dbReference>
<dbReference type="SUPFAM" id="SSF52980">
    <property type="entry name" value="Restriction endonuclease-like"/>
    <property type="match status" value="1"/>
</dbReference>
<keyword evidence="2" id="KW-1185">Reference proteome</keyword>
<dbReference type="AlphaFoldDB" id="A0A1H1VH02"/>
<name>A0A1H1VH02_9MICC</name>
<dbReference type="Gene3D" id="3.40.960.10">
    <property type="entry name" value="VSR Endonuclease"/>
    <property type="match status" value="1"/>
</dbReference>
<sequence>MNGIPAFGQVNFWRTAEFLEQGLNARAISTLVRGGQLVRIRRGCYARGDWWNGLTEPDHLRQRVYGHSHGTLTTSAGSFVYSHTSAAALRRLHLWNVDDTVHLTQPGRPSGTSHGSDVAAHTGTINGRELSLVDGLPCTSLERTVVDSCLMFNVRQAVILVDHAARLGADVPLLRERCAALAGRNGAVALRTALELVDPRSESAGESLTRELIHRLKLPTPELQFSVYTANGPYRLDFAWPARKVALEFDGKSKYFDFHPTDEVIYNERQREKALTEDGWIVLRIEWKHLFSEAEFKYRVLRAFARNCEP</sequence>
<dbReference type="EMBL" id="LT629779">
    <property type="protein sequence ID" value="SDS83850.1"/>
    <property type="molecule type" value="Genomic_DNA"/>
</dbReference>
<evidence type="ECO:0000313" key="2">
    <source>
        <dbReference type="Proteomes" id="UP000198751"/>
    </source>
</evidence>
<organism evidence="1 2">
    <name type="scientific">Pseudarthrobacter equi</name>
    <dbReference type="NCBI Taxonomy" id="728066"/>
    <lineage>
        <taxon>Bacteria</taxon>
        <taxon>Bacillati</taxon>
        <taxon>Actinomycetota</taxon>
        <taxon>Actinomycetes</taxon>
        <taxon>Micrococcales</taxon>
        <taxon>Micrococcaceae</taxon>
        <taxon>Pseudarthrobacter</taxon>
    </lineage>
</organism>
<dbReference type="Proteomes" id="UP000198751">
    <property type="component" value="Chromosome I"/>
</dbReference>
<gene>
    <name evidence="1" type="ORF">SAMN04489743_0995</name>
</gene>
<evidence type="ECO:0000313" key="1">
    <source>
        <dbReference type="EMBL" id="SDS83850.1"/>
    </source>
</evidence>